<dbReference type="OrthoDB" id="532671at2759"/>
<comment type="caution">
    <text evidence="2">The sequence shown here is derived from an EMBL/GenBank/DDBJ whole genome shotgun (WGS) entry which is preliminary data.</text>
</comment>
<accession>A0A813EJ45</accession>
<reference evidence="2" key="1">
    <citation type="submission" date="2021-02" db="EMBL/GenBank/DDBJ databases">
        <authorList>
            <person name="Dougan E. K."/>
            <person name="Rhodes N."/>
            <person name="Thang M."/>
            <person name="Chan C."/>
        </authorList>
    </citation>
    <scope>NUCLEOTIDE SEQUENCE</scope>
</reference>
<keyword evidence="3" id="KW-1185">Reference proteome</keyword>
<feature type="transmembrane region" description="Helical" evidence="1">
    <location>
        <begin position="30"/>
        <end position="48"/>
    </location>
</feature>
<name>A0A813EJ45_POLGL</name>
<feature type="non-terminal residue" evidence="2">
    <location>
        <position position="99"/>
    </location>
</feature>
<keyword evidence="1" id="KW-0812">Transmembrane</keyword>
<gene>
    <name evidence="2" type="ORF">PGLA1383_LOCUS16879</name>
</gene>
<dbReference type="Proteomes" id="UP000654075">
    <property type="component" value="Unassembled WGS sequence"/>
</dbReference>
<organism evidence="2 3">
    <name type="scientific">Polarella glacialis</name>
    <name type="common">Dinoflagellate</name>
    <dbReference type="NCBI Taxonomy" id="89957"/>
    <lineage>
        <taxon>Eukaryota</taxon>
        <taxon>Sar</taxon>
        <taxon>Alveolata</taxon>
        <taxon>Dinophyceae</taxon>
        <taxon>Suessiales</taxon>
        <taxon>Suessiaceae</taxon>
        <taxon>Polarella</taxon>
    </lineage>
</organism>
<dbReference type="EMBL" id="CAJNNV010010299">
    <property type="protein sequence ID" value="CAE8598470.1"/>
    <property type="molecule type" value="Genomic_DNA"/>
</dbReference>
<evidence type="ECO:0000256" key="1">
    <source>
        <dbReference type="SAM" id="Phobius"/>
    </source>
</evidence>
<proteinExistence type="predicted"/>
<evidence type="ECO:0000313" key="2">
    <source>
        <dbReference type="EMBL" id="CAE8598470.1"/>
    </source>
</evidence>
<keyword evidence="1" id="KW-0472">Membrane</keyword>
<sequence>MDGEGNMPPQSKSVRRLAEIAAGAPTPQTVYYLAYPIILAIGWVITWVNTRRTEAVKGDMARVNEQLKEFYGPLASITAATHASYEAMIRQFLDQPKDG</sequence>
<evidence type="ECO:0000313" key="3">
    <source>
        <dbReference type="Proteomes" id="UP000654075"/>
    </source>
</evidence>
<dbReference type="AlphaFoldDB" id="A0A813EJ45"/>
<protein>
    <submittedName>
        <fullName evidence="2">Uncharacterized protein</fullName>
    </submittedName>
</protein>
<keyword evidence="1" id="KW-1133">Transmembrane helix</keyword>